<accession>A0A937I493</accession>
<dbReference type="EMBL" id="JADHQD010000001">
    <property type="protein sequence ID" value="MBL6817800.1"/>
    <property type="molecule type" value="Genomic_DNA"/>
</dbReference>
<proteinExistence type="inferred from homology"/>
<keyword evidence="5" id="KW-1015">Disulfide bond</keyword>
<dbReference type="InterPro" id="IPR017937">
    <property type="entry name" value="Thioredoxin_CS"/>
</dbReference>
<dbReference type="InterPro" id="IPR012336">
    <property type="entry name" value="Thioredoxin-like_fold"/>
</dbReference>
<keyword evidence="3 7" id="KW-0732">Signal</keyword>
<dbReference type="Pfam" id="PF13098">
    <property type="entry name" value="Thioredoxin_2"/>
    <property type="match status" value="1"/>
</dbReference>
<gene>
    <name evidence="10" type="ORF">ISQ64_00135</name>
</gene>
<keyword evidence="6 7" id="KW-0676">Redox-active center</keyword>
<feature type="signal peptide" evidence="7">
    <location>
        <begin position="1"/>
        <end position="19"/>
    </location>
</feature>
<evidence type="ECO:0000259" key="8">
    <source>
        <dbReference type="Pfam" id="PF10411"/>
    </source>
</evidence>
<organism evidence="10 11">
    <name type="scientific">SAR86 cluster bacterium</name>
    <dbReference type="NCBI Taxonomy" id="2030880"/>
    <lineage>
        <taxon>Bacteria</taxon>
        <taxon>Pseudomonadati</taxon>
        <taxon>Pseudomonadota</taxon>
        <taxon>Gammaproteobacteria</taxon>
        <taxon>SAR86 cluster</taxon>
    </lineage>
</organism>
<comment type="caution">
    <text evidence="10">The sequence shown here is derived from an EMBL/GenBank/DDBJ whole genome shotgun (WGS) entry which is preliminary data.</text>
</comment>
<reference evidence="10" key="1">
    <citation type="submission" date="2020-10" db="EMBL/GenBank/DDBJ databases">
        <title>Microbiome of the Black Sea water column analyzed by genome centric metagenomics.</title>
        <authorList>
            <person name="Cabello-Yeves P.J."/>
            <person name="Callieri C."/>
            <person name="Picazo A."/>
            <person name="Mehrshad M."/>
            <person name="Haro-Moreno J.M."/>
            <person name="Roda-Garcia J."/>
            <person name="Dzembekova N."/>
            <person name="Slabakova V."/>
            <person name="Slabakova N."/>
            <person name="Moncheva S."/>
            <person name="Rodriguez-Valera F."/>
        </authorList>
    </citation>
    <scope>NUCLEOTIDE SEQUENCE</scope>
    <source>
        <strain evidence="10">BS307-5m-G50</strain>
    </source>
</reference>
<evidence type="ECO:0000256" key="4">
    <source>
        <dbReference type="ARBA" id="ARBA00022764"/>
    </source>
</evidence>
<dbReference type="InterPro" id="IPR033954">
    <property type="entry name" value="DiS-bond_Isoase_DsbC/G"/>
</dbReference>
<keyword evidence="4 7" id="KW-0574">Periplasm</keyword>
<evidence type="ECO:0000256" key="5">
    <source>
        <dbReference type="ARBA" id="ARBA00023157"/>
    </source>
</evidence>
<dbReference type="Proteomes" id="UP000711391">
    <property type="component" value="Unassembled WGS sequence"/>
</dbReference>
<comment type="subcellular location">
    <subcellularLocation>
        <location evidence="1 7">Periplasm</location>
    </subcellularLocation>
</comment>
<feature type="domain" description="Thioredoxin-like fold" evidence="9">
    <location>
        <begin position="114"/>
        <end position="235"/>
    </location>
</feature>
<dbReference type="Gene3D" id="3.10.450.70">
    <property type="entry name" value="Disulphide bond isomerase, DsbC/G, N-terminal"/>
    <property type="match status" value="1"/>
</dbReference>
<dbReference type="InterPro" id="IPR009094">
    <property type="entry name" value="DiS-bond_isomerase_DsbC/G_N_sf"/>
</dbReference>
<dbReference type="Pfam" id="PF10411">
    <property type="entry name" value="DsbC_N"/>
    <property type="match status" value="1"/>
</dbReference>
<dbReference type="InterPro" id="IPR018950">
    <property type="entry name" value="DiS-bond_isomerase_DsbC/G_N"/>
</dbReference>
<evidence type="ECO:0000256" key="7">
    <source>
        <dbReference type="RuleBase" id="RU364038"/>
    </source>
</evidence>
<dbReference type="InterPro" id="IPR036249">
    <property type="entry name" value="Thioredoxin-like_sf"/>
</dbReference>
<dbReference type="Gene3D" id="3.40.30.10">
    <property type="entry name" value="Glutaredoxin"/>
    <property type="match status" value="1"/>
</dbReference>
<protein>
    <recommendedName>
        <fullName evidence="7">Thiol:disulfide interchange protein</fullName>
    </recommendedName>
</protein>
<dbReference type="PANTHER" id="PTHR35272">
    <property type="entry name" value="THIOL:DISULFIDE INTERCHANGE PROTEIN DSBC-RELATED"/>
    <property type="match status" value="1"/>
</dbReference>
<feature type="chain" id="PRO_5038167232" description="Thiol:disulfide interchange protein" evidence="7">
    <location>
        <begin position="20"/>
        <end position="237"/>
    </location>
</feature>
<dbReference type="PANTHER" id="PTHR35272:SF3">
    <property type="entry name" value="THIOL:DISULFIDE INTERCHANGE PROTEIN DSBC"/>
    <property type="match status" value="1"/>
</dbReference>
<dbReference type="PROSITE" id="PS00194">
    <property type="entry name" value="THIOREDOXIN_1"/>
    <property type="match status" value="1"/>
</dbReference>
<evidence type="ECO:0000256" key="2">
    <source>
        <dbReference type="ARBA" id="ARBA00009813"/>
    </source>
</evidence>
<dbReference type="GO" id="GO:0042597">
    <property type="term" value="C:periplasmic space"/>
    <property type="evidence" value="ECO:0007669"/>
    <property type="project" value="UniProtKB-SubCell"/>
</dbReference>
<evidence type="ECO:0000256" key="3">
    <source>
        <dbReference type="ARBA" id="ARBA00022729"/>
    </source>
</evidence>
<sequence>MKQLSISFILILFSFYVAANEQEIRNSLKNILPDGAQIESIKKTAIEGLYEVYYGDLEPIYVNEDGSFFIYGDIYKINTNSIKNITDQSINKNREAILNGLPEDEFISFKSSKEEFSVIVFTDVNCGYCRKLHKEIDEYNQLGISIKYAAYPRSGLGTQAFSKMVSAWCSDDPKDSLTKLKNDKKVISSFCEEQPVSKHYVIGQKLGITGTPALFSADGRLFPGYVEPEELLKRLKS</sequence>
<evidence type="ECO:0000259" key="9">
    <source>
        <dbReference type="Pfam" id="PF13098"/>
    </source>
</evidence>
<feature type="domain" description="Disulphide bond isomerase DsbC/G N-terminal" evidence="8">
    <location>
        <begin position="18"/>
        <end position="86"/>
    </location>
</feature>
<name>A0A937I493_9GAMM</name>
<dbReference type="CDD" id="cd03020">
    <property type="entry name" value="DsbA_DsbC_DsbG"/>
    <property type="match status" value="1"/>
</dbReference>
<evidence type="ECO:0000313" key="10">
    <source>
        <dbReference type="EMBL" id="MBL6817800.1"/>
    </source>
</evidence>
<dbReference type="InterPro" id="IPR051470">
    <property type="entry name" value="Thiol:disulfide_interchange"/>
</dbReference>
<evidence type="ECO:0000313" key="11">
    <source>
        <dbReference type="Proteomes" id="UP000711391"/>
    </source>
</evidence>
<dbReference type="SUPFAM" id="SSF54423">
    <property type="entry name" value="DsbC/DsbG N-terminal domain-like"/>
    <property type="match status" value="1"/>
</dbReference>
<evidence type="ECO:0000256" key="1">
    <source>
        <dbReference type="ARBA" id="ARBA00004418"/>
    </source>
</evidence>
<dbReference type="AlphaFoldDB" id="A0A937I493"/>
<comment type="similarity">
    <text evidence="2 7">Belongs to the thioredoxin family. DsbC subfamily.</text>
</comment>
<evidence type="ECO:0000256" key="6">
    <source>
        <dbReference type="ARBA" id="ARBA00023284"/>
    </source>
</evidence>
<comment type="function">
    <text evidence="7">Required for disulfide bond formation in some periplasmic proteins. Acts by transferring its disulfide bond to other proteins and is reduced in the process.</text>
</comment>
<dbReference type="SUPFAM" id="SSF52833">
    <property type="entry name" value="Thioredoxin-like"/>
    <property type="match status" value="1"/>
</dbReference>